<comment type="caution">
    <text evidence="1">The sequence shown here is derived from an EMBL/GenBank/DDBJ whole genome shotgun (WGS) entry which is preliminary data.</text>
</comment>
<dbReference type="EMBL" id="BAAATE010000013">
    <property type="protein sequence ID" value="GAA2670074.1"/>
    <property type="molecule type" value="Genomic_DNA"/>
</dbReference>
<reference evidence="2" key="1">
    <citation type="journal article" date="2019" name="Int. J. Syst. Evol. Microbiol.">
        <title>The Global Catalogue of Microorganisms (GCM) 10K type strain sequencing project: providing services to taxonomists for standard genome sequencing and annotation.</title>
        <authorList>
            <consortium name="The Broad Institute Genomics Platform"/>
            <consortium name="The Broad Institute Genome Sequencing Center for Infectious Disease"/>
            <person name="Wu L."/>
            <person name="Ma J."/>
        </authorList>
    </citation>
    <scope>NUCLEOTIDE SEQUENCE [LARGE SCALE GENOMIC DNA]</scope>
    <source>
        <strain evidence="2">JCM 6835</strain>
    </source>
</reference>
<organism evidence="1 2">
    <name type="scientific">Nonomuraea recticatena</name>
    <dbReference type="NCBI Taxonomy" id="46178"/>
    <lineage>
        <taxon>Bacteria</taxon>
        <taxon>Bacillati</taxon>
        <taxon>Actinomycetota</taxon>
        <taxon>Actinomycetes</taxon>
        <taxon>Streptosporangiales</taxon>
        <taxon>Streptosporangiaceae</taxon>
        <taxon>Nonomuraea</taxon>
    </lineage>
</organism>
<evidence type="ECO:0000313" key="1">
    <source>
        <dbReference type="EMBL" id="GAA2670074.1"/>
    </source>
</evidence>
<evidence type="ECO:0000313" key="2">
    <source>
        <dbReference type="Proteomes" id="UP001501666"/>
    </source>
</evidence>
<keyword evidence="2" id="KW-1185">Reference proteome</keyword>
<name>A0ABP6EJI6_9ACTN</name>
<sequence>MPDDLFADIAPKVLAAWRDRDQAVEDVDDELGRGAWLRARLVSRRSAPCAYQVTDAQRWLARRMLL</sequence>
<protein>
    <submittedName>
        <fullName evidence="1">Uncharacterized protein</fullName>
    </submittedName>
</protein>
<accession>A0ABP6EJI6</accession>
<gene>
    <name evidence="1" type="ORF">GCM10010412_048860</name>
</gene>
<proteinExistence type="predicted"/>
<dbReference type="Proteomes" id="UP001501666">
    <property type="component" value="Unassembled WGS sequence"/>
</dbReference>